<dbReference type="Proteomes" id="UP000233781">
    <property type="component" value="Unassembled WGS sequence"/>
</dbReference>
<comment type="caution">
    <text evidence="1">The sequence shown here is derived from an EMBL/GenBank/DDBJ whole genome shotgun (WGS) entry which is preliminary data.</text>
</comment>
<gene>
    <name evidence="1" type="ORF">ATL31_1962</name>
</gene>
<accession>A0A2N3YJU6</accession>
<dbReference type="EMBL" id="PJNE01000001">
    <property type="protein sequence ID" value="PKW27126.1"/>
    <property type="molecule type" value="Genomic_DNA"/>
</dbReference>
<keyword evidence="2" id="KW-1185">Reference proteome</keyword>
<dbReference type="RefSeq" id="WP_101395597.1">
    <property type="nucleotide sequence ID" value="NZ_PJNE01000001.1"/>
</dbReference>
<evidence type="ECO:0000313" key="1">
    <source>
        <dbReference type="EMBL" id="PKW27126.1"/>
    </source>
</evidence>
<reference evidence="1 2" key="1">
    <citation type="submission" date="2017-12" db="EMBL/GenBank/DDBJ databases">
        <title>Sequencing the genomes of 1000 Actinobacteria strains.</title>
        <authorList>
            <person name="Klenk H.-P."/>
        </authorList>
    </citation>
    <scope>NUCLEOTIDE SEQUENCE [LARGE SCALE GENOMIC DNA]</scope>
    <source>
        <strain evidence="1 2">DSM 12806</strain>
    </source>
</reference>
<protein>
    <submittedName>
        <fullName evidence="1">Uncharacterized protein</fullName>
    </submittedName>
</protein>
<evidence type="ECO:0000313" key="2">
    <source>
        <dbReference type="Proteomes" id="UP000233781"/>
    </source>
</evidence>
<dbReference type="AlphaFoldDB" id="A0A2N3YJU6"/>
<organism evidence="1 2">
    <name type="scientific">Phycicoccus duodecadis</name>
    <dbReference type="NCBI Taxonomy" id="173053"/>
    <lineage>
        <taxon>Bacteria</taxon>
        <taxon>Bacillati</taxon>
        <taxon>Actinomycetota</taxon>
        <taxon>Actinomycetes</taxon>
        <taxon>Micrococcales</taxon>
        <taxon>Intrasporangiaceae</taxon>
        <taxon>Phycicoccus</taxon>
    </lineage>
</organism>
<sequence length="134" mass="13809">MASYDVRAHFAPQGKPFGAWATVTTARGSALSRTIAPSVGGTTCYAVRGRGLAGDIGSWSTITCVSTVVDDRRLTVSGGTRLTGSRLWAGTQTRIAGTGASLRLGNVSTRSVSTLTLRPTSSSPVLVDGVIVPR</sequence>
<proteinExistence type="predicted"/>
<name>A0A2N3YJU6_9MICO</name>